<proteinExistence type="predicted"/>
<accession>A0A8J7JGS6</accession>
<name>A0A8J7JGS6_9RHOB</name>
<feature type="domain" description="DUF2059" evidence="2">
    <location>
        <begin position="81"/>
        <end position="139"/>
    </location>
</feature>
<keyword evidence="1" id="KW-0732">Signal</keyword>
<feature type="signal peptide" evidence="1">
    <location>
        <begin position="1"/>
        <end position="25"/>
    </location>
</feature>
<dbReference type="Proteomes" id="UP000619079">
    <property type="component" value="Unassembled WGS sequence"/>
</dbReference>
<sequence>MTRPLLPLLLLWLCLQIVMSGAAGAADRDRIRAFLNVTGFDVALDSIALSAGSAPAMLGLDAEDFGESWERVTAEVFDTSTMRALALDILEETLTDDLLNHAAAFYASDLGQRLVEAENASHMIEDDAGKQEQGKRIIADLVAEGSPRAQMLQRMNGAIDSSGTSVRALQEIQFRFLLAASAAGVVDLKMDPDELRAMFKSQEREMRRLIQMSSMASAAYTYRDFSDADVQAYTEALEEPEMKRVYELLNAVQYEVMANRFEVLAARMAELHPGQDI</sequence>
<dbReference type="Pfam" id="PF09832">
    <property type="entry name" value="DUF2059"/>
    <property type="match status" value="1"/>
</dbReference>
<feature type="chain" id="PRO_5035180690" evidence="1">
    <location>
        <begin position="26"/>
        <end position="277"/>
    </location>
</feature>
<dbReference type="InterPro" id="IPR018637">
    <property type="entry name" value="DUF2059"/>
</dbReference>
<evidence type="ECO:0000259" key="2">
    <source>
        <dbReference type="Pfam" id="PF09832"/>
    </source>
</evidence>
<evidence type="ECO:0000313" key="3">
    <source>
        <dbReference type="EMBL" id="MBJ6371644.1"/>
    </source>
</evidence>
<comment type="caution">
    <text evidence="3">The sequence shown here is derived from an EMBL/GenBank/DDBJ whole genome shotgun (WGS) entry which is preliminary data.</text>
</comment>
<reference evidence="3" key="1">
    <citation type="submission" date="2020-12" db="EMBL/GenBank/DDBJ databases">
        <title>Sedimentitalea sp. nov., isolated from sand in Incheon.</title>
        <authorList>
            <person name="Kim W."/>
        </authorList>
    </citation>
    <scope>NUCLEOTIDE SEQUENCE</scope>
    <source>
        <strain evidence="3">CAU 1593</strain>
    </source>
</reference>
<gene>
    <name evidence="3" type="ORF">JF290_08905</name>
</gene>
<dbReference type="EMBL" id="JAELVR010000005">
    <property type="protein sequence ID" value="MBJ6371644.1"/>
    <property type="molecule type" value="Genomic_DNA"/>
</dbReference>
<evidence type="ECO:0000256" key="1">
    <source>
        <dbReference type="SAM" id="SignalP"/>
    </source>
</evidence>
<organism evidence="3 4">
    <name type="scientific">Sedimentitalea arenosa</name>
    <dbReference type="NCBI Taxonomy" id="2798803"/>
    <lineage>
        <taxon>Bacteria</taxon>
        <taxon>Pseudomonadati</taxon>
        <taxon>Pseudomonadota</taxon>
        <taxon>Alphaproteobacteria</taxon>
        <taxon>Rhodobacterales</taxon>
        <taxon>Paracoccaceae</taxon>
        <taxon>Sedimentitalea</taxon>
    </lineage>
</organism>
<evidence type="ECO:0000313" key="4">
    <source>
        <dbReference type="Proteomes" id="UP000619079"/>
    </source>
</evidence>
<dbReference type="AlphaFoldDB" id="A0A8J7JGS6"/>
<protein>
    <submittedName>
        <fullName evidence="3">DUF2059 domain-containing protein</fullName>
    </submittedName>
</protein>
<keyword evidence="4" id="KW-1185">Reference proteome</keyword>